<keyword evidence="1" id="KW-1133">Transmembrane helix</keyword>
<evidence type="ECO:0000313" key="4">
    <source>
        <dbReference type="Proteomes" id="UP001281410"/>
    </source>
</evidence>
<keyword evidence="4" id="KW-1185">Reference proteome</keyword>
<dbReference type="Proteomes" id="UP001281410">
    <property type="component" value="Unassembled WGS sequence"/>
</dbReference>
<sequence length="433" mass="49097">MQRGMQFSGSVVHRLLLCELHHGGPTDEMRFMLGKHSIHFSRVEFCLITGLKFRAIPDTTLYEDVENGIHHRYFGAVSFTELQARIEHDQWQEQFDAVKLCLQLMVNCVLTGLDEQDFVHIWQLRLVDDLDAFNVFPWGSHVNKYSIFGFKKALQYRNDRYNIFGFANALLVFAFEVIPTLATQFATPKEVEPLPHILKWELTRNDHAAIRRTRVRFRMNTGVVPPPQMVGSDAPYVGVESTCTKHARGGTRGHTERRSHVREILHGHADDLLLDVGHGTKLIWKGTTQQKRCKVKPELIHITMVPKSRVPLQSEGGNCGAHILLLIEHTLVKKKFEWTHDNMVDKLMKMAVEACLFVVPDLVAHATLAMILVKEKLAITAWKRQRVNTPSRIVSDFGGNATRCLMLSSTTQVLGCPTGMIGTEYALTSVSLL</sequence>
<accession>A0AAE0B6Z9</accession>
<keyword evidence="1" id="KW-0812">Transmembrane</keyword>
<reference evidence="3" key="1">
    <citation type="journal article" date="2023" name="Plant J.">
        <title>Genome sequences and population genomics provide insights into the demographic history, inbreeding, and mutation load of two 'living fossil' tree species of Dipteronia.</title>
        <authorList>
            <person name="Feng Y."/>
            <person name="Comes H.P."/>
            <person name="Chen J."/>
            <person name="Zhu S."/>
            <person name="Lu R."/>
            <person name="Zhang X."/>
            <person name="Li P."/>
            <person name="Qiu J."/>
            <person name="Olsen K.M."/>
            <person name="Qiu Y."/>
        </authorList>
    </citation>
    <scope>NUCLEOTIDE SEQUENCE</scope>
    <source>
        <strain evidence="3">NBL</strain>
    </source>
</reference>
<feature type="domain" description="DUF1985" evidence="2">
    <location>
        <begin position="26"/>
        <end position="142"/>
    </location>
</feature>
<evidence type="ECO:0000313" key="3">
    <source>
        <dbReference type="EMBL" id="KAK3230299.1"/>
    </source>
</evidence>
<dbReference type="EMBL" id="JANJYJ010000001">
    <property type="protein sequence ID" value="KAK3230299.1"/>
    <property type="molecule type" value="Genomic_DNA"/>
</dbReference>
<protein>
    <recommendedName>
        <fullName evidence="2">DUF1985 domain-containing protein</fullName>
    </recommendedName>
</protein>
<evidence type="ECO:0000259" key="2">
    <source>
        <dbReference type="Pfam" id="PF09331"/>
    </source>
</evidence>
<feature type="transmembrane region" description="Helical" evidence="1">
    <location>
        <begin position="161"/>
        <end position="182"/>
    </location>
</feature>
<dbReference type="PANTHER" id="PTHR48449:SF1">
    <property type="entry name" value="DUF1985 DOMAIN-CONTAINING PROTEIN"/>
    <property type="match status" value="1"/>
</dbReference>
<name>A0AAE0B6Z9_9ROSI</name>
<dbReference type="InterPro" id="IPR015410">
    <property type="entry name" value="DUF1985"/>
</dbReference>
<proteinExistence type="predicted"/>
<dbReference type="AlphaFoldDB" id="A0AAE0B6Z9"/>
<dbReference type="Pfam" id="PF09331">
    <property type="entry name" value="DUF1985"/>
    <property type="match status" value="1"/>
</dbReference>
<gene>
    <name evidence="3" type="ORF">Dsin_002180</name>
</gene>
<organism evidence="3 4">
    <name type="scientific">Dipteronia sinensis</name>
    <dbReference type="NCBI Taxonomy" id="43782"/>
    <lineage>
        <taxon>Eukaryota</taxon>
        <taxon>Viridiplantae</taxon>
        <taxon>Streptophyta</taxon>
        <taxon>Embryophyta</taxon>
        <taxon>Tracheophyta</taxon>
        <taxon>Spermatophyta</taxon>
        <taxon>Magnoliopsida</taxon>
        <taxon>eudicotyledons</taxon>
        <taxon>Gunneridae</taxon>
        <taxon>Pentapetalae</taxon>
        <taxon>rosids</taxon>
        <taxon>malvids</taxon>
        <taxon>Sapindales</taxon>
        <taxon>Sapindaceae</taxon>
        <taxon>Hippocastanoideae</taxon>
        <taxon>Acereae</taxon>
        <taxon>Dipteronia</taxon>
    </lineage>
</organism>
<keyword evidence="1" id="KW-0472">Membrane</keyword>
<evidence type="ECO:0000256" key="1">
    <source>
        <dbReference type="SAM" id="Phobius"/>
    </source>
</evidence>
<dbReference type="PANTHER" id="PTHR48449">
    <property type="entry name" value="DUF1985 DOMAIN-CONTAINING PROTEIN"/>
    <property type="match status" value="1"/>
</dbReference>
<comment type="caution">
    <text evidence="3">The sequence shown here is derived from an EMBL/GenBank/DDBJ whole genome shotgun (WGS) entry which is preliminary data.</text>
</comment>